<dbReference type="Proteomes" id="UP000240429">
    <property type="component" value="Unassembled WGS sequence"/>
</dbReference>
<evidence type="ECO:0000313" key="6">
    <source>
        <dbReference type="Proteomes" id="UP000240429"/>
    </source>
</evidence>
<dbReference type="InterPro" id="IPR036271">
    <property type="entry name" value="Tet_transcr_reg_TetR-rel_C_sf"/>
</dbReference>
<dbReference type="PANTHER" id="PTHR47506:SF1">
    <property type="entry name" value="HTH-TYPE TRANSCRIPTIONAL REGULATOR YJDC"/>
    <property type="match status" value="1"/>
</dbReference>
<dbReference type="SUPFAM" id="SSF46689">
    <property type="entry name" value="Homeodomain-like"/>
    <property type="match status" value="1"/>
</dbReference>
<evidence type="ECO:0000256" key="1">
    <source>
        <dbReference type="ARBA" id="ARBA00023015"/>
    </source>
</evidence>
<dbReference type="PANTHER" id="PTHR47506">
    <property type="entry name" value="TRANSCRIPTIONAL REGULATORY PROTEIN"/>
    <property type="match status" value="1"/>
</dbReference>
<dbReference type="InterPro" id="IPR001647">
    <property type="entry name" value="HTH_TetR"/>
</dbReference>
<dbReference type="Pfam" id="PF00440">
    <property type="entry name" value="TetR_N"/>
    <property type="match status" value="1"/>
</dbReference>
<comment type="caution">
    <text evidence="5">The sequence shown here is derived from an EMBL/GenBank/DDBJ whole genome shotgun (WGS) entry which is preliminary data.</text>
</comment>
<keyword evidence="6" id="KW-1185">Reference proteome</keyword>
<dbReference type="InterPro" id="IPR009057">
    <property type="entry name" value="Homeodomain-like_sf"/>
</dbReference>
<keyword evidence="1" id="KW-0805">Transcription regulation</keyword>
<keyword evidence="3" id="KW-0804">Transcription</keyword>
<name>A0A2P8QAI5_9ACTN</name>
<dbReference type="GO" id="GO:0003677">
    <property type="term" value="F:DNA binding"/>
    <property type="evidence" value="ECO:0007669"/>
    <property type="project" value="UniProtKB-KW"/>
</dbReference>
<proteinExistence type="predicted"/>
<evidence type="ECO:0000256" key="2">
    <source>
        <dbReference type="ARBA" id="ARBA00023125"/>
    </source>
</evidence>
<protein>
    <submittedName>
        <fullName evidence="5">TetR family transcriptional regulator</fullName>
    </submittedName>
</protein>
<accession>A0A2P8QAI5</accession>
<sequence>MTAKGLATRQRIVIAAALLIREKGAAETTLDDVRAATSTSKSQLFHYFPNGRTDMLVAVAAYEAEQVLDAQQPHLADLTTWRSWQAWSRAVLNHYTELGNRCPLGSLTSELGKSSPEAEAVTVALFETWEAALVRGAETLLKDRNLAITRARSILAAVQGGVILLQVTGQVGYLKDALTSSIEPLRPAAPSQRQASR</sequence>
<evidence type="ECO:0000313" key="5">
    <source>
        <dbReference type="EMBL" id="PSM43260.1"/>
    </source>
</evidence>
<evidence type="ECO:0000259" key="4">
    <source>
        <dbReference type="Pfam" id="PF00440"/>
    </source>
</evidence>
<feature type="domain" description="HTH tetR-type" evidence="4">
    <location>
        <begin position="14"/>
        <end position="57"/>
    </location>
</feature>
<reference evidence="5 6" key="1">
    <citation type="submission" date="2018-03" db="EMBL/GenBank/DDBJ databases">
        <title>Streptomyces dioscori sp. nov., a novel endophytic actinobacterium isolated from bulbil of Dioscorea bulbifera L.</title>
        <authorList>
            <person name="Zhikuan W."/>
        </authorList>
    </citation>
    <scope>NUCLEOTIDE SEQUENCE [LARGE SCALE GENOMIC DNA]</scope>
    <source>
        <strain evidence="5 6">A217</strain>
    </source>
</reference>
<dbReference type="SUPFAM" id="SSF48498">
    <property type="entry name" value="Tetracyclin repressor-like, C-terminal domain"/>
    <property type="match status" value="1"/>
</dbReference>
<organism evidence="5 6">
    <name type="scientific">Streptomyces dioscori</name>
    <dbReference type="NCBI Taxonomy" id="2109333"/>
    <lineage>
        <taxon>Bacteria</taxon>
        <taxon>Bacillati</taxon>
        <taxon>Actinomycetota</taxon>
        <taxon>Actinomycetes</taxon>
        <taxon>Kitasatosporales</taxon>
        <taxon>Streptomycetaceae</taxon>
        <taxon>Streptomyces</taxon>
        <taxon>Streptomyces aurantiacus group</taxon>
    </lineage>
</organism>
<gene>
    <name evidence="5" type="ORF">C6Y14_12260</name>
</gene>
<evidence type="ECO:0000256" key="3">
    <source>
        <dbReference type="ARBA" id="ARBA00023163"/>
    </source>
</evidence>
<dbReference type="Gene3D" id="1.10.357.10">
    <property type="entry name" value="Tetracycline Repressor, domain 2"/>
    <property type="match status" value="1"/>
</dbReference>
<keyword evidence="2" id="KW-0238">DNA-binding</keyword>
<dbReference type="AlphaFoldDB" id="A0A2P8QAI5"/>
<dbReference type="OrthoDB" id="3827407at2"/>
<dbReference type="EMBL" id="PYBJ01000007">
    <property type="protein sequence ID" value="PSM43260.1"/>
    <property type="molecule type" value="Genomic_DNA"/>
</dbReference>